<dbReference type="Pfam" id="PF00984">
    <property type="entry name" value="UDPG_MGDP_dh"/>
    <property type="match status" value="1"/>
</dbReference>
<dbReference type="InterPro" id="IPR036220">
    <property type="entry name" value="UDP-Glc/GDP-Man_DH_C_sf"/>
</dbReference>
<feature type="domain" description="UDP-glucose/GDP-mannose dehydrogenase C-terminal" evidence="11">
    <location>
        <begin position="313"/>
        <end position="410"/>
    </location>
</feature>
<evidence type="ECO:0000256" key="3">
    <source>
        <dbReference type="ARBA" id="ARBA00012954"/>
    </source>
</evidence>
<dbReference type="InterPro" id="IPR008927">
    <property type="entry name" value="6-PGluconate_DH-like_C_sf"/>
</dbReference>
<dbReference type="Pfam" id="PF03721">
    <property type="entry name" value="UDPG_MGDP_dh_N"/>
    <property type="match status" value="1"/>
</dbReference>
<dbReference type="PIRSF" id="PIRSF000124">
    <property type="entry name" value="UDPglc_GDPman_dh"/>
    <property type="match status" value="1"/>
</dbReference>
<reference evidence="12 13" key="1">
    <citation type="submission" date="2020-08" db="EMBL/GenBank/DDBJ databases">
        <title>Genomic Encyclopedia of Type Strains, Phase III (KMG-III): the genomes of soil and plant-associated and newly described type strains.</title>
        <authorList>
            <person name="Whitman W."/>
        </authorList>
    </citation>
    <scope>NUCLEOTIDE SEQUENCE [LARGE SCALE GENOMIC DNA]</scope>
    <source>
        <strain evidence="12 13">CECT 5862</strain>
    </source>
</reference>
<dbReference type="InterPro" id="IPR028357">
    <property type="entry name" value="UDPglc_DH_bac"/>
</dbReference>
<accession>A0A7W5B3C3</accession>
<evidence type="ECO:0000256" key="7">
    <source>
        <dbReference type="PIRNR" id="PIRNR000124"/>
    </source>
</evidence>
<evidence type="ECO:0000256" key="4">
    <source>
        <dbReference type="ARBA" id="ARBA00023002"/>
    </source>
</evidence>
<dbReference type="Pfam" id="PF03720">
    <property type="entry name" value="UDPG_MGDP_dh_C"/>
    <property type="match status" value="1"/>
</dbReference>
<evidence type="ECO:0000256" key="8">
    <source>
        <dbReference type="PIRSR" id="PIRSR500134-1"/>
    </source>
</evidence>
<dbReference type="PANTHER" id="PTHR43750">
    <property type="entry name" value="UDP-GLUCOSE 6-DEHYDROGENASE TUAD"/>
    <property type="match status" value="1"/>
</dbReference>
<dbReference type="RefSeq" id="WP_183603757.1">
    <property type="nucleotide sequence ID" value="NZ_JACHXK010000020.1"/>
</dbReference>
<dbReference type="InterPro" id="IPR001732">
    <property type="entry name" value="UDP-Glc/GDP-Man_DH_N"/>
</dbReference>
<dbReference type="InterPro" id="IPR017476">
    <property type="entry name" value="UDP-Glc/GDP-Man"/>
</dbReference>
<name>A0A7W5B3C3_9BACL</name>
<sequence length="426" mass="46271">MKICVVGAGYVGLTTAAVLAELGHEVYCTDKIEAKIARLQEGVIPIYEPGLEEWVARGMAQGRLHFATNVRQHMEGSELIMIAVGTPPRKDGSADMTYLEGVVEDLAAAIGSPKVIVVKSTVPPGTSAWIESRLGEYGVPKAWFEVVSNPEFLREGTALMDTIHPDRIVIGAASEEAAQKVKAMYASIDTDYVFTDRVGAEMIKYASNAYLAMKISFINEMSRVCDVFGADVTKVAQGIGLDQRIGPRFLQAGLGYGGSCLPKDTIALMHAAGTRGVKLTLLRAARQINRTQLNIYLNKLKQALGESHQPTIAVWGATFKENTDDIRFSQAIAFMKKLVRQGWKVKAYDPLVQPSIRGVSWSSSPYEAAAGADAVVLATGWEELVHPDWAKVKEQMQGDIILDGRNLLDPSVMAAHGFRYVGVGRS</sequence>
<keyword evidence="13" id="KW-1185">Reference proteome</keyword>
<dbReference type="GO" id="GO:0000271">
    <property type="term" value="P:polysaccharide biosynthetic process"/>
    <property type="evidence" value="ECO:0007669"/>
    <property type="project" value="InterPro"/>
</dbReference>
<dbReference type="Gene3D" id="1.20.5.100">
    <property type="entry name" value="Cytochrome c1, transmembrane anchor, C-terminal"/>
    <property type="match status" value="1"/>
</dbReference>
<dbReference type="GO" id="GO:0006065">
    <property type="term" value="P:UDP-glucuronate biosynthetic process"/>
    <property type="evidence" value="ECO:0007669"/>
    <property type="project" value="UniProtKB-UniPathway"/>
</dbReference>
<gene>
    <name evidence="12" type="ORF">FHS18_005801</name>
</gene>
<evidence type="ECO:0000256" key="2">
    <source>
        <dbReference type="ARBA" id="ARBA00006601"/>
    </source>
</evidence>
<feature type="binding site" evidence="9">
    <location>
        <begin position="152"/>
        <end position="155"/>
    </location>
    <ligand>
        <name>substrate</name>
    </ligand>
</feature>
<keyword evidence="5 7" id="KW-0520">NAD</keyword>
<dbReference type="SUPFAM" id="SSF51735">
    <property type="entry name" value="NAD(P)-binding Rossmann-fold domains"/>
    <property type="match status" value="1"/>
</dbReference>
<comment type="caution">
    <text evidence="12">The sequence shown here is derived from an EMBL/GenBank/DDBJ whole genome shotgun (WGS) entry which is preliminary data.</text>
</comment>
<feature type="binding site" evidence="9">
    <location>
        <position position="257"/>
    </location>
    <ligand>
        <name>substrate</name>
    </ligand>
</feature>
<dbReference type="PANTHER" id="PTHR43750:SF3">
    <property type="entry name" value="UDP-GLUCOSE 6-DEHYDROGENASE TUAD"/>
    <property type="match status" value="1"/>
</dbReference>
<evidence type="ECO:0000259" key="11">
    <source>
        <dbReference type="SMART" id="SM00984"/>
    </source>
</evidence>
<dbReference type="SUPFAM" id="SSF52413">
    <property type="entry name" value="UDP-glucose/GDP-mannose dehydrogenase C-terminal domain"/>
    <property type="match status" value="1"/>
</dbReference>
<evidence type="ECO:0000256" key="10">
    <source>
        <dbReference type="PIRSR" id="PIRSR500134-3"/>
    </source>
</evidence>
<feature type="binding site" evidence="10">
    <location>
        <position position="35"/>
    </location>
    <ligand>
        <name>NAD(+)</name>
        <dbReference type="ChEBI" id="CHEBI:57540"/>
    </ligand>
</feature>
<dbReference type="InterPro" id="IPR014026">
    <property type="entry name" value="UDP-Glc/GDP-Man_DH_dimer"/>
</dbReference>
<feature type="binding site" evidence="10">
    <location>
        <position position="30"/>
    </location>
    <ligand>
        <name>NAD(+)</name>
        <dbReference type="ChEBI" id="CHEBI:57540"/>
    </ligand>
</feature>
<dbReference type="SUPFAM" id="SSF48179">
    <property type="entry name" value="6-phosphogluconate dehydrogenase C-terminal domain-like"/>
    <property type="match status" value="1"/>
</dbReference>
<dbReference type="SMART" id="SM00984">
    <property type="entry name" value="UDPG_MGDP_dh_C"/>
    <property type="match status" value="1"/>
</dbReference>
<keyword evidence="4 7" id="KW-0560">Oxidoreductase</keyword>
<feature type="binding site" evidence="9">
    <location>
        <position position="320"/>
    </location>
    <ligand>
        <name>substrate</name>
    </ligand>
</feature>
<dbReference type="PIRSF" id="PIRSF500134">
    <property type="entry name" value="UDPglc_DH_bac"/>
    <property type="match status" value="1"/>
</dbReference>
<feature type="binding site" evidence="9">
    <location>
        <position position="204"/>
    </location>
    <ligand>
        <name>substrate</name>
    </ligand>
</feature>
<feature type="active site" description="Nucleophile" evidence="8">
    <location>
        <position position="260"/>
    </location>
</feature>
<dbReference type="UniPathway" id="UPA00038">
    <property type="reaction ID" value="UER00491"/>
</dbReference>
<dbReference type="EC" id="1.1.1.22" evidence="3 7"/>
<dbReference type="InterPro" id="IPR036291">
    <property type="entry name" value="NAD(P)-bd_dom_sf"/>
</dbReference>
<feature type="binding site" evidence="9">
    <location>
        <begin position="249"/>
        <end position="253"/>
    </location>
    <ligand>
        <name>substrate</name>
    </ligand>
</feature>
<dbReference type="AlphaFoldDB" id="A0A7W5B3C3"/>
<comment type="similarity">
    <text evidence="2 7">Belongs to the UDP-glucose/GDP-mannose dehydrogenase family.</text>
</comment>
<evidence type="ECO:0000313" key="12">
    <source>
        <dbReference type="EMBL" id="MBB3113688.1"/>
    </source>
</evidence>
<dbReference type="GO" id="GO:0003979">
    <property type="term" value="F:UDP-glucose 6-dehydrogenase activity"/>
    <property type="evidence" value="ECO:0007669"/>
    <property type="project" value="UniProtKB-EC"/>
</dbReference>
<dbReference type="Proteomes" id="UP000570361">
    <property type="component" value="Unassembled WGS sequence"/>
</dbReference>
<organism evidence="12 13">
    <name type="scientific">Paenibacillus phyllosphaerae</name>
    <dbReference type="NCBI Taxonomy" id="274593"/>
    <lineage>
        <taxon>Bacteria</taxon>
        <taxon>Bacillati</taxon>
        <taxon>Bacillota</taxon>
        <taxon>Bacilli</taxon>
        <taxon>Bacillales</taxon>
        <taxon>Paenibacillaceae</taxon>
        <taxon>Paenibacillus</taxon>
    </lineage>
</organism>
<protein>
    <recommendedName>
        <fullName evidence="3 7">UDP-glucose 6-dehydrogenase</fullName>
        <ecNumber evidence="3 7">1.1.1.22</ecNumber>
    </recommendedName>
</protein>
<comment type="pathway">
    <text evidence="1">Nucleotide-sugar biosynthesis; UDP-alpha-D-glucuronate biosynthesis; UDP-alpha-D-glucuronate from UDP-alpha-D-glucose: step 1/1.</text>
</comment>
<feature type="binding site" evidence="10">
    <location>
        <position position="263"/>
    </location>
    <ligand>
        <name>NAD(+)</name>
        <dbReference type="ChEBI" id="CHEBI:57540"/>
    </ligand>
</feature>
<dbReference type="InterPro" id="IPR014027">
    <property type="entry name" value="UDP-Glc/GDP-Man_DH_C"/>
</dbReference>
<comment type="catalytic activity">
    <reaction evidence="6 7">
        <text>UDP-alpha-D-glucose + 2 NAD(+) + H2O = UDP-alpha-D-glucuronate + 2 NADH + 3 H(+)</text>
        <dbReference type="Rhea" id="RHEA:23596"/>
        <dbReference type="ChEBI" id="CHEBI:15377"/>
        <dbReference type="ChEBI" id="CHEBI:15378"/>
        <dbReference type="ChEBI" id="CHEBI:57540"/>
        <dbReference type="ChEBI" id="CHEBI:57945"/>
        <dbReference type="ChEBI" id="CHEBI:58052"/>
        <dbReference type="ChEBI" id="CHEBI:58885"/>
        <dbReference type="EC" id="1.1.1.22"/>
    </reaction>
</comment>
<feature type="binding site" evidence="10">
    <location>
        <position position="155"/>
    </location>
    <ligand>
        <name>NAD(+)</name>
        <dbReference type="ChEBI" id="CHEBI:57540"/>
    </ligand>
</feature>
<evidence type="ECO:0000313" key="13">
    <source>
        <dbReference type="Proteomes" id="UP000570361"/>
    </source>
</evidence>
<evidence type="ECO:0000256" key="9">
    <source>
        <dbReference type="PIRSR" id="PIRSR500134-2"/>
    </source>
</evidence>
<dbReference type="Gene3D" id="3.40.50.720">
    <property type="entry name" value="NAD(P)-binding Rossmann-like Domain"/>
    <property type="match status" value="2"/>
</dbReference>
<feature type="binding site" evidence="10">
    <location>
        <position position="327"/>
    </location>
    <ligand>
        <name>NAD(+)</name>
        <dbReference type="ChEBI" id="CHEBI:57540"/>
    </ligand>
</feature>
<dbReference type="EMBL" id="JACHXK010000020">
    <property type="protein sequence ID" value="MBB3113688.1"/>
    <property type="molecule type" value="Genomic_DNA"/>
</dbReference>
<feature type="binding site" evidence="10">
    <location>
        <position position="86"/>
    </location>
    <ligand>
        <name>NAD(+)</name>
        <dbReference type="ChEBI" id="CHEBI:57540"/>
    </ligand>
</feature>
<evidence type="ECO:0000256" key="1">
    <source>
        <dbReference type="ARBA" id="ARBA00004701"/>
    </source>
</evidence>
<evidence type="ECO:0000256" key="5">
    <source>
        <dbReference type="ARBA" id="ARBA00023027"/>
    </source>
</evidence>
<evidence type="ECO:0000256" key="6">
    <source>
        <dbReference type="ARBA" id="ARBA00047473"/>
    </source>
</evidence>
<dbReference type="NCBIfam" id="TIGR03026">
    <property type="entry name" value="NDP-sugDHase"/>
    <property type="match status" value="1"/>
</dbReference>
<proteinExistence type="inferred from homology"/>
<feature type="binding site" evidence="10">
    <location>
        <position position="121"/>
    </location>
    <ligand>
        <name>NAD(+)</name>
        <dbReference type="ChEBI" id="CHEBI:57540"/>
    </ligand>
</feature>
<dbReference type="GO" id="GO:0051287">
    <property type="term" value="F:NAD binding"/>
    <property type="evidence" value="ECO:0007669"/>
    <property type="project" value="InterPro"/>
</dbReference>